<dbReference type="GO" id="GO:0007165">
    <property type="term" value="P:signal transduction"/>
    <property type="evidence" value="ECO:0007669"/>
    <property type="project" value="InterPro"/>
</dbReference>
<dbReference type="RefSeq" id="XP_013590789.1">
    <property type="nucleotide sequence ID" value="XM_013735335.1"/>
</dbReference>
<dbReference type="KEGG" id="boe:106299210"/>
<dbReference type="GO" id="GO:0006952">
    <property type="term" value="P:defense response"/>
    <property type="evidence" value="ECO:0007669"/>
    <property type="project" value="InterPro"/>
</dbReference>
<reference evidence="2" key="2">
    <citation type="submission" date="2015-03" db="UniProtKB">
        <authorList>
            <consortium name="EnsemblPlants"/>
        </authorList>
    </citation>
    <scope>IDENTIFICATION</scope>
</reference>
<dbReference type="PANTHER" id="PTHR11017">
    <property type="entry name" value="LEUCINE-RICH REPEAT-CONTAINING PROTEIN"/>
    <property type="match status" value="1"/>
</dbReference>
<dbReference type="InterPro" id="IPR042197">
    <property type="entry name" value="Apaf_helical"/>
</dbReference>
<dbReference type="GO" id="GO:0043531">
    <property type="term" value="F:ADP binding"/>
    <property type="evidence" value="ECO:0007669"/>
    <property type="project" value="InterPro"/>
</dbReference>
<dbReference type="InterPro" id="IPR035897">
    <property type="entry name" value="Toll_tir_struct_dom_sf"/>
</dbReference>
<dbReference type="PANTHER" id="PTHR11017:SF564">
    <property type="entry name" value="DISEASE RESISTANCE PROTEIN (TIR-NBS CLASS)"/>
    <property type="match status" value="1"/>
</dbReference>
<dbReference type="PROSITE" id="PS50104">
    <property type="entry name" value="TIR"/>
    <property type="match status" value="1"/>
</dbReference>
<sequence length="473" mass="53342">MTPQVFVSFRGEDTRKTFVSHLLSSFKTSCITSFIASEPLEATDHEAMGKSLVSVPVITKSYSVSEWMVKDLSRMIECEKIGTLRVVPIFFQISPLDILSHVKKYAKVQGGNLEMVRKWLTAQVSRKPSFHSSDWEDDSELVDKVTEFVSNILKSSGPSYYSTGLGPVRSLKLENEFRLTPTTTCDIETNQRSFPLSFRFTPYDSTYLSIMYTKLRLAKLRGLVQAVQRAESGIIGICGVEGVGKTTLARALYEEISPRFQHHYSTNIFKDDKISFLCPPSSLQVQPIERYKKLSSDKGIKELMGHRKVLRVADGVDDINQLRGIIQDASWFGPGSLVIVITQDRSLLTQCGVEHIYEVESPRYEEALAFFSEFAFKQSSPLPGFESLSFQAVHLANRLPLALKVLGSFLHDKGKDEWVSTLRGLEASRDNYASEVNRYLRADNYAPRRPIKVDNHIGVDEANCFPLYCLALE</sequence>
<dbReference type="Pfam" id="PF01582">
    <property type="entry name" value="TIR"/>
    <property type="match status" value="1"/>
</dbReference>
<dbReference type="InterPro" id="IPR027417">
    <property type="entry name" value="P-loop_NTPase"/>
</dbReference>
<evidence type="ECO:0000259" key="1">
    <source>
        <dbReference type="PROSITE" id="PS50104"/>
    </source>
</evidence>
<dbReference type="InterPro" id="IPR000157">
    <property type="entry name" value="TIR_dom"/>
</dbReference>
<protein>
    <recommendedName>
        <fullName evidence="1">TIR domain-containing protein</fullName>
    </recommendedName>
</protein>
<organism evidence="2 3">
    <name type="scientific">Brassica oleracea var. oleracea</name>
    <dbReference type="NCBI Taxonomy" id="109376"/>
    <lineage>
        <taxon>Eukaryota</taxon>
        <taxon>Viridiplantae</taxon>
        <taxon>Streptophyta</taxon>
        <taxon>Embryophyta</taxon>
        <taxon>Tracheophyta</taxon>
        <taxon>Spermatophyta</taxon>
        <taxon>Magnoliopsida</taxon>
        <taxon>eudicotyledons</taxon>
        <taxon>Gunneridae</taxon>
        <taxon>Pentapetalae</taxon>
        <taxon>rosids</taxon>
        <taxon>malvids</taxon>
        <taxon>Brassicales</taxon>
        <taxon>Brassicaceae</taxon>
        <taxon>Brassiceae</taxon>
        <taxon>Brassica</taxon>
    </lineage>
</organism>
<dbReference type="Proteomes" id="UP000032141">
    <property type="component" value="Chromosome C6"/>
</dbReference>
<dbReference type="SUPFAM" id="SSF52540">
    <property type="entry name" value="P-loop containing nucleoside triphosphate hydrolases"/>
    <property type="match status" value="1"/>
</dbReference>
<feature type="domain" description="TIR" evidence="1">
    <location>
        <begin position="1"/>
        <end position="153"/>
    </location>
</feature>
<dbReference type="InterPro" id="IPR044974">
    <property type="entry name" value="Disease_R_plants"/>
</dbReference>
<dbReference type="EnsemblPlants" id="Bo6g116330.1">
    <property type="protein sequence ID" value="Bo6g116330.1"/>
    <property type="gene ID" value="Bo6g116330"/>
</dbReference>
<dbReference type="PRINTS" id="PR00364">
    <property type="entry name" value="DISEASERSIST"/>
</dbReference>
<name>A0A0D3D087_BRAOL</name>
<dbReference type="OMA" id="FPLYCLA"/>
<dbReference type="SMART" id="SM00255">
    <property type="entry name" value="TIR"/>
    <property type="match status" value="1"/>
</dbReference>
<dbReference type="Gene3D" id="1.10.8.430">
    <property type="entry name" value="Helical domain of apoptotic protease-activating factors"/>
    <property type="match status" value="1"/>
</dbReference>
<dbReference type="InterPro" id="IPR002182">
    <property type="entry name" value="NB-ARC"/>
</dbReference>
<dbReference type="SMR" id="A0A0D3D087"/>
<dbReference type="Pfam" id="PF00931">
    <property type="entry name" value="NB-ARC"/>
    <property type="match status" value="1"/>
</dbReference>
<dbReference type="STRING" id="109376.A0A0D3D087"/>
<dbReference type="SUPFAM" id="SSF52200">
    <property type="entry name" value="Toll/Interleukin receptor TIR domain"/>
    <property type="match status" value="1"/>
</dbReference>
<proteinExistence type="predicted"/>
<evidence type="ECO:0000313" key="2">
    <source>
        <dbReference type="EnsemblPlants" id="Bo6g116330.1"/>
    </source>
</evidence>
<dbReference type="HOGENOM" id="CLU_001561_2_3_1"/>
<accession>A0A0D3D087</accession>
<dbReference type="Gramene" id="Bo6g116330.1">
    <property type="protein sequence ID" value="Bo6g116330.1"/>
    <property type="gene ID" value="Bo6g116330"/>
</dbReference>
<dbReference type="OrthoDB" id="1049050at2759"/>
<evidence type="ECO:0000313" key="3">
    <source>
        <dbReference type="Proteomes" id="UP000032141"/>
    </source>
</evidence>
<dbReference type="GeneID" id="106299210"/>
<dbReference type="AlphaFoldDB" id="A0A0D3D087"/>
<reference evidence="2 3" key="1">
    <citation type="journal article" date="2014" name="Genome Biol.">
        <title>Transcriptome and methylome profiling reveals relics of genome dominance in the mesopolyploid Brassica oleracea.</title>
        <authorList>
            <person name="Parkin I.A."/>
            <person name="Koh C."/>
            <person name="Tang H."/>
            <person name="Robinson S.J."/>
            <person name="Kagale S."/>
            <person name="Clarke W.E."/>
            <person name="Town C.D."/>
            <person name="Nixon J."/>
            <person name="Krishnakumar V."/>
            <person name="Bidwell S.L."/>
            <person name="Denoeud F."/>
            <person name="Belcram H."/>
            <person name="Links M.G."/>
            <person name="Just J."/>
            <person name="Clarke C."/>
            <person name="Bender T."/>
            <person name="Huebert T."/>
            <person name="Mason A.S."/>
            <person name="Pires J.C."/>
            <person name="Barker G."/>
            <person name="Moore J."/>
            <person name="Walley P.G."/>
            <person name="Manoli S."/>
            <person name="Batley J."/>
            <person name="Edwards D."/>
            <person name="Nelson M.N."/>
            <person name="Wang X."/>
            <person name="Paterson A.H."/>
            <person name="King G."/>
            <person name="Bancroft I."/>
            <person name="Chalhoub B."/>
            <person name="Sharpe A.G."/>
        </authorList>
    </citation>
    <scope>NUCLEOTIDE SEQUENCE</scope>
    <source>
        <strain evidence="2 3">cv. TO1000</strain>
    </source>
</reference>
<dbReference type="Gene3D" id="3.40.50.300">
    <property type="entry name" value="P-loop containing nucleotide triphosphate hydrolases"/>
    <property type="match status" value="1"/>
</dbReference>
<dbReference type="Gene3D" id="3.40.50.10140">
    <property type="entry name" value="Toll/interleukin-1 receptor homology (TIR) domain"/>
    <property type="match status" value="1"/>
</dbReference>
<keyword evidence="3" id="KW-1185">Reference proteome</keyword>